<proteinExistence type="predicted"/>
<comment type="caution">
    <text evidence="1">The sequence shown here is derived from an EMBL/GenBank/DDBJ whole genome shotgun (WGS) entry which is preliminary data.</text>
</comment>
<dbReference type="SUPFAM" id="SSF143011">
    <property type="entry name" value="RelE-like"/>
    <property type="match status" value="1"/>
</dbReference>
<dbReference type="InterPro" id="IPR035093">
    <property type="entry name" value="RelE/ParE_toxin_dom_sf"/>
</dbReference>
<dbReference type="STRING" id="1797768.A3C59_03550"/>
<organism evidence="1 2">
    <name type="scientific">Candidatus Daviesbacteria bacterium RIFCSPHIGHO2_02_FULL_36_13</name>
    <dbReference type="NCBI Taxonomy" id="1797768"/>
    <lineage>
        <taxon>Bacteria</taxon>
        <taxon>Candidatus Daviesiibacteriota</taxon>
    </lineage>
</organism>
<dbReference type="EMBL" id="MFCV01000044">
    <property type="protein sequence ID" value="OGE30764.1"/>
    <property type="molecule type" value="Genomic_DNA"/>
</dbReference>
<reference evidence="1 2" key="1">
    <citation type="journal article" date="2016" name="Nat. Commun.">
        <title>Thousands of microbial genomes shed light on interconnected biogeochemical processes in an aquifer system.</title>
        <authorList>
            <person name="Anantharaman K."/>
            <person name="Brown C.T."/>
            <person name="Hug L.A."/>
            <person name="Sharon I."/>
            <person name="Castelle C.J."/>
            <person name="Probst A.J."/>
            <person name="Thomas B.C."/>
            <person name="Singh A."/>
            <person name="Wilkins M.J."/>
            <person name="Karaoz U."/>
            <person name="Brodie E.L."/>
            <person name="Williams K.H."/>
            <person name="Hubbard S.S."/>
            <person name="Banfield J.F."/>
        </authorList>
    </citation>
    <scope>NUCLEOTIDE SEQUENCE [LARGE SCALE GENOMIC DNA]</scope>
</reference>
<evidence type="ECO:0000313" key="1">
    <source>
        <dbReference type="EMBL" id="OGE30764.1"/>
    </source>
</evidence>
<sequence length="81" mass="9553">MIKIKYSSRYLSSRKKLIKNNPVFLSETIKTISLFTKNPKHPGLNLEKLKGSNIWSLRVDIRNRIFFLWEKENVALFISEA</sequence>
<gene>
    <name evidence="1" type="ORF">A3C59_03550</name>
</gene>
<dbReference type="Proteomes" id="UP000176902">
    <property type="component" value="Unassembled WGS sequence"/>
</dbReference>
<evidence type="ECO:0008006" key="3">
    <source>
        <dbReference type="Google" id="ProtNLM"/>
    </source>
</evidence>
<dbReference type="Gene3D" id="3.30.2310.20">
    <property type="entry name" value="RelE-like"/>
    <property type="match status" value="1"/>
</dbReference>
<dbReference type="AlphaFoldDB" id="A0A1F5JQ14"/>
<name>A0A1F5JQ14_9BACT</name>
<protein>
    <recommendedName>
        <fullName evidence="3">Toxin YoeB</fullName>
    </recommendedName>
</protein>
<evidence type="ECO:0000313" key="2">
    <source>
        <dbReference type="Proteomes" id="UP000176902"/>
    </source>
</evidence>
<accession>A0A1F5JQ14</accession>